<gene>
    <name evidence="3" type="ORF">N0V89_000576</name>
</gene>
<name>A0A9W9CFV6_9PLEO</name>
<dbReference type="EMBL" id="JAPEUX010000001">
    <property type="protein sequence ID" value="KAJ4360017.1"/>
    <property type="molecule type" value="Genomic_DNA"/>
</dbReference>
<keyword evidence="2" id="KW-0812">Transmembrane</keyword>
<keyword evidence="2" id="KW-1133">Transmembrane helix</keyword>
<feature type="region of interest" description="Disordered" evidence="1">
    <location>
        <begin position="38"/>
        <end position="61"/>
    </location>
</feature>
<dbReference type="InterPro" id="IPR021848">
    <property type="entry name" value="HODM_asu-like"/>
</dbReference>
<feature type="transmembrane region" description="Helical" evidence="2">
    <location>
        <begin position="12"/>
        <end position="30"/>
    </location>
</feature>
<comment type="caution">
    <text evidence="3">The sequence shown here is derived from an EMBL/GenBank/DDBJ whole genome shotgun (WGS) entry which is preliminary data.</text>
</comment>
<keyword evidence="4" id="KW-1185">Reference proteome</keyword>
<evidence type="ECO:0000256" key="2">
    <source>
        <dbReference type="SAM" id="Phobius"/>
    </source>
</evidence>
<evidence type="ECO:0000256" key="1">
    <source>
        <dbReference type="SAM" id="MobiDB-lite"/>
    </source>
</evidence>
<evidence type="ECO:0000313" key="4">
    <source>
        <dbReference type="Proteomes" id="UP001140513"/>
    </source>
</evidence>
<dbReference type="RefSeq" id="XP_056076219.1">
    <property type="nucleotide sequence ID" value="XM_056209397.1"/>
</dbReference>
<keyword evidence="2" id="KW-0472">Membrane</keyword>
<organism evidence="3 4">
    <name type="scientific">Didymosphaeria variabile</name>
    <dbReference type="NCBI Taxonomy" id="1932322"/>
    <lineage>
        <taxon>Eukaryota</taxon>
        <taxon>Fungi</taxon>
        <taxon>Dikarya</taxon>
        <taxon>Ascomycota</taxon>
        <taxon>Pezizomycotina</taxon>
        <taxon>Dothideomycetes</taxon>
        <taxon>Pleosporomycetidae</taxon>
        <taxon>Pleosporales</taxon>
        <taxon>Massarineae</taxon>
        <taxon>Didymosphaeriaceae</taxon>
        <taxon>Didymosphaeria</taxon>
    </lineage>
</organism>
<dbReference type="Proteomes" id="UP001140513">
    <property type="component" value="Unassembled WGS sequence"/>
</dbReference>
<accession>A0A9W9CFV6</accession>
<dbReference type="OrthoDB" id="497541at2759"/>
<sequence length="431" mass="49257">MDPLLKSSTITILGLATCVLVLAISVLTRFRSTKKLVARASSPGEKEKGEQGPFRTPLPEPAEGYKLELTEPKLYRPFRHGKNFVTMGIRKMDWNEWIEMDSNFVRYHDIKVQQLEKDIDAHVGYVDNKVTRLACFEVYEELTQYLTHRFPEMFSLKDGILRNSVTEEKFPYPATPKEAMATAAKLIQDDIALMVLNDGNCIVMRLYDGAGAKTATDGQYHLDAGAVCLPGFWRLKEKFRMSLDTLHIEAGVPHYQEKLMKSMNRFFARMTPEQPVIRNNVSALSITSLSSTRTHNLLKFFIQLDDGLHWSHRMGDEKNVDQVASWATANSKDLTIDEIHFRSERQSLRRLPKSGALMFTIRTYFEPITVVAQEPHVPGRLAEAIRAWDGTVSHYKGRSHWEGIMLPYLDEMHQKQVESGALETEEGEFPF</sequence>
<evidence type="ECO:0000313" key="3">
    <source>
        <dbReference type="EMBL" id="KAJ4360017.1"/>
    </source>
</evidence>
<proteinExistence type="predicted"/>
<reference evidence="3" key="1">
    <citation type="submission" date="2022-10" db="EMBL/GenBank/DDBJ databases">
        <title>Tapping the CABI collections for fungal endophytes: first genome assemblies for Collariella, Neodidymelliopsis, Ascochyta clinopodiicola, Didymella pomorum, Didymosphaeria variabile, Neocosmospora piperis and Neocucurbitaria cava.</title>
        <authorList>
            <person name="Hill R."/>
        </authorList>
    </citation>
    <scope>NUCLEOTIDE SEQUENCE</scope>
    <source>
        <strain evidence="3">IMI 356815</strain>
    </source>
</reference>
<dbReference type="AlphaFoldDB" id="A0A9W9CFV6"/>
<protein>
    <submittedName>
        <fullName evidence="3">Uncharacterized protein</fullName>
    </submittedName>
</protein>
<dbReference type="GeneID" id="80904106"/>
<dbReference type="Pfam" id="PF11927">
    <property type="entry name" value="HODM_asu-like"/>
    <property type="match status" value="1"/>
</dbReference>